<dbReference type="Pfam" id="PF07885">
    <property type="entry name" value="Ion_trans_2"/>
    <property type="match status" value="1"/>
</dbReference>
<dbReference type="Gene3D" id="3.40.50.720">
    <property type="entry name" value="NAD(P)-binding Rossmann-like Domain"/>
    <property type="match status" value="2"/>
</dbReference>
<proteinExistence type="predicted"/>
<dbReference type="Proteomes" id="UP001061361">
    <property type="component" value="Chromosome"/>
</dbReference>
<evidence type="ECO:0000256" key="2">
    <source>
        <dbReference type="SAM" id="Phobius"/>
    </source>
</evidence>
<dbReference type="InterPro" id="IPR050721">
    <property type="entry name" value="Trk_Ktr_HKT_K-transport"/>
</dbReference>
<comment type="subcellular location">
    <subcellularLocation>
        <location evidence="1">Cell membrane</location>
        <topology evidence="1">Multi-pass membrane protein</topology>
    </subcellularLocation>
</comment>
<dbReference type="Gene3D" id="3.30.70.1450">
    <property type="entry name" value="Regulator of K+ conductance, C-terminal domain"/>
    <property type="match status" value="2"/>
</dbReference>
<dbReference type="PANTHER" id="PTHR43833">
    <property type="entry name" value="POTASSIUM CHANNEL PROTEIN 2-RELATED-RELATED"/>
    <property type="match status" value="1"/>
</dbReference>
<dbReference type="Pfam" id="PF02254">
    <property type="entry name" value="TrkA_N"/>
    <property type="match status" value="2"/>
</dbReference>
<dbReference type="InterPro" id="IPR003148">
    <property type="entry name" value="RCK_N"/>
</dbReference>
<feature type="transmembrane region" description="Helical" evidence="2">
    <location>
        <begin position="52"/>
        <end position="71"/>
    </location>
</feature>
<gene>
    <name evidence="5" type="ORF">JCM14722_09300</name>
</gene>
<dbReference type="SUPFAM" id="SSF51735">
    <property type="entry name" value="NAD(P)-binding Rossmann-fold domains"/>
    <property type="match status" value="2"/>
</dbReference>
<feature type="transmembrane region" description="Helical" evidence="2">
    <location>
        <begin position="83"/>
        <end position="109"/>
    </location>
</feature>
<keyword evidence="2" id="KW-0472">Membrane</keyword>
<keyword evidence="6" id="KW-1185">Reference proteome</keyword>
<accession>A0ABN6RUK6</accession>
<evidence type="ECO:0000313" key="6">
    <source>
        <dbReference type="Proteomes" id="UP001061361"/>
    </source>
</evidence>
<evidence type="ECO:0000259" key="4">
    <source>
        <dbReference type="PROSITE" id="PS51202"/>
    </source>
</evidence>
<dbReference type="SUPFAM" id="SSF116726">
    <property type="entry name" value="TrkA C-terminal domain-like"/>
    <property type="match status" value="2"/>
</dbReference>
<sequence length="562" mass="61914">MKFIPSQLVYFFQDRRAQRNLHSLIRFILLLCFFIAVYSVLFHILMEMEGQYHSWITGFYWTLTVMSTLGFGDITFTSDIGKLFSLCVLMSGIVFLLVMLPFTFIQFFYAPFLEAQTKSRAARELPEETSGHLIIIGSDIVALSLATLVQQYNYPYCILVNEVNHALDLVDQGYKAVVGDSDNAETYRRLRTDQAVMVVALSDDMKNTNAAYTIREVSADVQVVTNADSEESVDILQLAGSSHVFQFMRMLGEILARRTLGTGTRHNVIGSIKNLNIAEAPAADTPFVGRSVKESGLRSATNMNLVGLWERGRLVPARPETVITSRSIMILAGTDEQLEAYDAYVGEAPPMEAPVLILGGGRVGQAAAQVLSQRNVDYKIVEKNPELIQNDTHYVLGSASDIGVLKAAGIDNAPSVFVTTHNDDLNIYLTIYCRRLRPDIHIISRATLDRNVSVMHKAGADLVMSYATMAANTIINLLSPGKVLTLTEGLNIFQVEVGPSLAGKTLAESNVRAETGCNIIAVSRGEEMEVNPDPKRPLDKGAALLVIGAAENEQRFLDRYGV</sequence>
<dbReference type="PANTHER" id="PTHR43833:SF13">
    <property type="entry name" value="POTASSIUM CHANNEL PROTEIN 2-RELATED"/>
    <property type="match status" value="1"/>
</dbReference>
<dbReference type="InterPro" id="IPR013099">
    <property type="entry name" value="K_chnl_dom"/>
</dbReference>
<dbReference type="SUPFAM" id="SSF81324">
    <property type="entry name" value="Voltage-gated potassium channels"/>
    <property type="match status" value="1"/>
</dbReference>
<protein>
    <submittedName>
        <fullName evidence="5">Potassium transporter TrkA</fullName>
    </submittedName>
</protein>
<dbReference type="EMBL" id="AP026708">
    <property type="protein sequence ID" value="BDQ33388.1"/>
    <property type="molecule type" value="Genomic_DNA"/>
</dbReference>
<evidence type="ECO:0000313" key="5">
    <source>
        <dbReference type="EMBL" id="BDQ33388.1"/>
    </source>
</evidence>
<organism evidence="5 6">
    <name type="scientific">Pseudodesulfovibrio portus</name>
    <dbReference type="NCBI Taxonomy" id="231439"/>
    <lineage>
        <taxon>Bacteria</taxon>
        <taxon>Pseudomonadati</taxon>
        <taxon>Thermodesulfobacteriota</taxon>
        <taxon>Desulfovibrionia</taxon>
        <taxon>Desulfovibrionales</taxon>
        <taxon>Desulfovibrionaceae</taxon>
    </lineage>
</organism>
<dbReference type="InterPro" id="IPR006037">
    <property type="entry name" value="RCK_C"/>
</dbReference>
<feature type="transmembrane region" description="Helical" evidence="2">
    <location>
        <begin position="24"/>
        <end position="46"/>
    </location>
</feature>
<reference evidence="5" key="1">
    <citation type="submission" date="2022-08" db="EMBL/GenBank/DDBJ databases">
        <title>Genome Sequence of the sulphate-reducing bacterium, Pseudodesulfovibrio portus JCM14722.</title>
        <authorList>
            <person name="Kondo R."/>
            <person name="Kataoka T."/>
        </authorList>
    </citation>
    <scope>NUCLEOTIDE SEQUENCE</scope>
    <source>
        <strain evidence="5">JCM 14722</strain>
    </source>
</reference>
<feature type="domain" description="RCK C-terminal" evidence="4">
    <location>
        <begin position="263"/>
        <end position="347"/>
    </location>
</feature>
<dbReference type="InterPro" id="IPR036291">
    <property type="entry name" value="NAD(P)-bd_dom_sf"/>
</dbReference>
<feature type="domain" description="RCK N-terminal" evidence="3">
    <location>
        <begin position="130"/>
        <end position="245"/>
    </location>
</feature>
<dbReference type="InterPro" id="IPR036721">
    <property type="entry name" value="RCK_C_sf"/>
</dbReference>
<dbReference type="Gene3D" id="1.10.287.70">
    <property type="match status" value="1"/>
</dbReference>
<dbReference type="PROSITE" id="PS51201">
    <property type="entry name" value="RCK_N"/>
    <property type="match status" value="2"/>
</dbReference>
<feature type="domain" description="RCK N-terminal" evidence="3">
    <location>
        <begin position="352"/>
        <end position="465"/>
    </location>
</feature>
<feature type="domain" description="RCK C-terminal" evidence="4">
    <location>
        <begin position="481"/>
        <end position="562"/>
    </location>
</feature>
<name>A0ABN6RUK6_9BACT</name>
<dbReference type="RefSeq" id="WP_264983444.1">
    <property type="nucleotide sequence ID" value="NZ_AP026708.1"/>
</dbReference>
<evidence type="ECO:0000259" key="3">
    <source>
        <dbReference type="PROSITE" id="PS51201"/>
    </source>
</evidence>
<keyword evidence="2" id="KW-0812">Transmembrane</keyword>
<evidence type="ECO:0000256" key="1">
    <source>
        <dbReference type="ARBA" id="ARBA00004651"/>
    </source>
</evidence>
<keyword evidence="2" id="KW-1133">Transmembrane helix</keyword>
<dbReference type="Pfam" id="PF02080">
    <property type="entry name" value="TrkA_C"/>
    <property type="match status" value="2"/>
</dbReference>
<dbReference type="PROSITE" id="PS51202">
    <property type="entry name" value="RCK_C"/>
    <property type="match status" value="2"/>
</dbReference>